<dbReference type="AlphaFoldDB" id="A0A238D9W2"/>
<evidence type="ECO:0000313" key="1">
    <source>
        <dbReference type="EMBL" id="SBP90039.1"/>
    </source>
</evidence>
<reference evidence="1 2" key="1">
    <citation type="submission" date="2016-06" db="EMBL/GenBank/DDBJ databases">
        <authorList>
            <person name="Kjaerup R.B."/>
            <person name="Dalgaard T.S."/>
            <person name="Juul-Madsen H.R."/>
        </authorList>
    </citation>
    <scope>NUCLEOTIDE SEQUENCE [LARGE SCALE GENOMIC DNA]</scope>
    <source>
        <strain evidence="1 2">DSM 16361</strain>
    </source>
</reference>
<proteinExistence type="predicted"/>
<sequence>MDARSSLMDEQAIRNLNDRDPALAGGALEPVLDLQALWRTVSVAGLNAVQAVVLSHLSKDDPWLLIPKP</sequence>
<protein>
    <submittedName>
        <fullName evidence="1">Uncharacterized protein</fullName>
    </submittedName>
</protein>
<name>A0A238D9W2_THIDL</name>
<dbReference type="EMBL" id="FLMQ01000058">
    <property type="protein sequence ID" value="SBP90039.1"/>
    <property type="molecule type" value="Genomic_DNA"/>
</dbReference>
<accession>A0A238D9W2</accession>
<gene>
    <name evidence="1" type="ORF">THIARS_90189</name>
</gene>
<dbReference type="Proteomes" id="UP000214566">
    <property type="component" value="Unassembled WGS sequence"/>
</dbReference>
<organism evidence="1 2">
    <name type="scientific">Thiomonas delicata</name>
    <name type="common">Thiomonas cuprina</name>
    <dbReference type="NCBI Taxonomy" id="364030"/>
    <lineage>
        <taxon>Bacteria</taxon>
        <taxon>Pseudomonadati</taxon>
        <taxon>Pseudomonadota</taxon>
        <taxon>Betaproteobacteria</taxon>
        <taxon>Burkholderiales</taxon>
        <taxon>Thiomonas</taxon>
    </lineage>
</organism>
<keyword evidence="2" id="KW-1185">Reference proteome</keyword>
<evidence type="ECO:0000313" key="2">
    <source>
        <dbReference type="Proteomes" id="UP000214566"/>
    </source>
</evidence>